<evidence type="ECO:0000313" key="2">
    <source>
        <dbReference type="RefSeq" id="XP_030765948.1"/>
    </source>
</evidence>
<dbReference type="AlphaFoldDB" id="A0A6J2YPI9"/>
<keyword evidence="2" id="KW-0808">Transferase</keyword>
<name>A0A6J2YPI9_SITOR</name>
<proteinExistence type="predicted"/>
<dbReference type="KEGG" id="soy:115889986"/>
<accession>A0A6J2YPI9</accession>
<dbReference type="FunCoup" id="A0A6J2YPI9">
    <property type="interactions" value="123"/>
</dbReference>
<dbReference type="PANTHER" id="PTHR10285">
    <property type="entry name" value="URIDINE KINASE"/>
    <property type="match status" value="1"/>
</dbReference>
<dbReference type="GO" id="GO:0016301">
    <property type="term" value="F:kinase activity"/>
    <property type="evidence" value="ECO:0007669"/>
    <property type="project" value="UniProtKB-KW"/>
</dbReference>
<evidence type="ECO:0000313" key="1">
    <source>
        <dbReference type="Proteomes" id="UP000504635"/>
    </source>
</evidence>
<dbReference type="Pfam" id="PF13238">
    <property type="entry name" value="AAA_18"/>
    <property type="match status" value="1"/>
</dbReference>
<dbReference type="OrthoDB" id="10041966at2759"/>
<keyword evidence="2" id="KW-0418">Kinase</keyword>
<dbReference type="Gene3D" id="3.40.50.300">
    <property type="entry name" value="P-loop containing nucleotide triphosphate hydrolases"/>
    <property type="match status" value="1"/>
</dbReference>
<dbReference type="GeneID" id="115889986"/>
<dbReference type="RefSeq" id="XP_030765948.1">
    <property type="nucleotide sequence ID" value="XM_030910088.1"/>
</dbReference>
<keyword evidence="1" id="KW-1185">Reference proteome</keyword>
<reference evidence="2" key="1">
    <citation type="submission" date="2025-08" db="UniProtKB">
        <authorList>
            <consortium name="RefSeq"/>
        </authorList>
    </citation>
    <scope>IDENTIFICATION</scope>
    <source>
        <tissue evidence="2">Gonads</tissue>
    </source>
</reference>
<dbReference type="InterPro" id="IPR027417">
    <property type="entry name" value="P-loop_NTPase"/>
</dbReference>
<organism evidence="1 2">
    <name type="scientific">Sitophilus oryzae</name>
    <name type="common">Rice weevil</name>
    <name type="synonym">Curculio oryzae</name>
    <dbReference type="NCBI Taxonomy" id="7048"/>
    <lineage>
        <taxon>Eukaryota</taxon>
        <taxon>Metazoa</taxon>
        <taxon>Ecdysozoa</taxon>
        <taxon>Arthropoda</taxon>
        <taxon>Hexapoda</taxon>
        <taxon>Insecta</taxon>
        <taxon>Pterygota</taxon>
        <taxon>Neoptera</taxon>
        <taxon>Endopterygota</taxon>
        <taxon>Coleoptera</taxon>
        <taxon>Polyphaga</taxon>
        <taxon>Cucujiformia</taxon>
        <taxon>Curculionidae</taxon>
        <taxon>Dryophthorinae</taxon>
        <taxon>Sitophilus</taxon>
    </lineage>
</organism>
<dbReference type="SUPFAM" id="SSF52540">
    <property type="entry name" value="P-loop containing nucleoside triphosphate hydrolases"/>
    <property type="match status" value="1"/>
</dbReference>
<protein>
    <submittedName>
        <fullName evidence="2">Nicotinamide riboside kinase 1</fullName>
    </submittedName>
</protein>
<sequence>MSNKKVLVLGICGATCSGKTTTAQELHKLLPNSRVFGQDEYYFDVEDPRHTWIPELNHINFDIVSSLDMARMLDEIKQNIEQELTLIKAPEKITIWDRIVCFSNLMHENIVKIKESGCHVVIIEGFCILNYKPLADICDLKYYFTLDYEECFKRRLKRVYEPPDCPGYFEKCAWPEHLQHVAEVKKTVGDVTYFNENTTNHVEIILNDLAKALKQY</sequence>
<gene>
    <name evidence="2" type="primary">LOC115889986</name>
</gene>
<dbReference type="Proteomes" id="UP000504635">
    <property type="component" value="Unplaced"/>
</dbReference>
<dbReference type="InParanoid" id="A0A6J2YPI9"/>